<evidence type="ECO:0000256" key="4">
    <source>
        <dbReference type="ARBA" id="ARBA00023015"/>
    </source>
</evidence>
<comment type="subunit">
    <text evidence="7">Forms oligomers.</text>
</comment>
<evidence type="ECO:0000256" key="1">
    <source>
        <dbReference type="ARBA" id="ARBA00013860"/>
    </source>
</evidence>
<dbReference type="InterPro" id="IPR007159">
    <property type="entry name" value="SpoVT-AbrB_dom"/>
</dbReference>
<dbReference type="Pfam" id="PF02381">
    <property type="entry name" value="MraZ"/>
    <property type="match status" value="1"/>
</dbReference>
<feature type="domain" description="SpoVT-AbrB" evidence="8">
    <location>
        <begin position="62"/>
        <end position="105"/>
    </location>
</feature>
<evidence type="ECO:0000256" key="7">
    <source>
        <dbReference type="HAMAP-Rule" id="MF_01008"/>
    </source>
</evidence>
<dbReference type="GO" id="GO:0005737">
    <property type="term" value="C:cytoplasm"/>
    <property type="evidence" value="ECO:0007669"/>
    <property type="project" value="UniProtKB-UniRule"/>
</dbReference>
<dbReference type="PANTHER" id="PTHR34701">
    <property type="entry name" value="TRANSCRIPTIONAL REGULATOR MRAZ"/>
    <property type="match status" value="1"/>
</dbReference>
<protein>
    <recommendedName>
        <fullName evidence="1 7">Transcriptional regulator MraZ</fullName>
    </recommendedName>
</protein>
<evidence type="ECO:0000313" key="10">
    <source>
        <dbReference type="Proteomes" id="UP000177328"/>
    </source>
</evidence>
<comment type="caution">
    <text evidence="9">The sequence shown here is derived from an EMBL/GenBank/DDBJ whole genome shotgun (WGS) entry which is preliminary data.</text>
</comment>
<dbReference type="GO" id="GO:2000143">
    <property type="term" value="P:negative regulation of DNA-templated transcription initiation"/>
    <property type="evidence" value="ECO:0007669"/>
    <property type="project" value="TreeGrafter"/>
</dbReference>
<sequence length="116" mass="13641">MLPKKIRRELGNEDKFYIILGRDGEVWGLDKDNWAKLVESILEKPLSLEAGGRDRRSFFSQADECFLDRQGRFILPQECVDKCDLRGEVWIIGAGDHFEIWSKKRWEEELIKIKAD</sequence>
<name>A0A1F5KKY5_9BACT</name>
<keyword evidence="6 7" id="KW-0804">Transcription</keyword>
<dbReference type="InterPro" id="IPR003444">
    <property type="entry name" value="MraZ"/>
</dbReference>
<dbReference type="PANTHER" id="PTHR34701:SF1">
    <property type="entry name" value="TRANSCRIPTIONAL REGULATOR MRAZ"/>
    <property type="match status" value="1"/>
</dbReference>
<dbReference type="PROSITE" id="PS51740">
    <property type="entry name" value="SPOVT_ABRB"/>
    <property type="match status" value="1"/>
</dbReference>
<dbReference type="GO" id="GO:0003700">
    <property type="term" value="F:DNA-binding transcription factor activity"/>
    <property type="evidence" value="ECO:0007669"/>
    <property type="project" value="UniProtKB-UniRule"/>
</dbReference>
<keyword evidence="3" id="KW-0677">Repeat</keyword>
<evidence type="ECO:0000256" key="6">
    <source>
        <dbReference type="ARBA" id="ARBA00023163"/>
    </source>
</evidence>
<dbReference type="AlphaFoldDB" id="A0A1F5KKY5"/>
<dbReference type="GO" id="GO:0009295">
    <property type="term" value="C:nucleoid"/>
    <property type="evidence" value="ECO:0007669"/>
    <property type="project" value="UniProtKB-SubCell"/>
</dbReference>
<dbReference type="InterPro" id="IPR035644">
    <property type="entry name" value="MraZ_C"/>
</dbReference>
<evidence type="ECO:0000259" key="8">
    <source>
        <dbReference type="PROSITE" id="PS51740"/>
    </source>
</evidence>
<dbReference type="Proteomes" id="UP000177328">
    <property type="component" value="Unassembled WGS sequence"/>
</dbReference>
<gene>
    <name evidence="7" type="primary">mraZ</name>
    <name evidence="9" type="ORF">A3D25_02030</name>
</gene>
<dbReference type="CDD" id="cd16321">
    <property type="entry name" value="MraZ_C"/>
    <property type="match status" value="1"/>
</dbReference>
<comment type="similarity">
    <text evidence="7">Belongs to the MraZ family.</text>
</comment>
<dbReference type="InterPro" id="IPR020603">
    <property type="entry name" value="MraZ_dom"/>
</dbReference>
<dbReference type="Gene3D" id="3.40.1550.20">
    <property type="entry name" value="Transcriptional regulator MraZ domain"/>
    <property type="match status" value="1"/>
</dbReference>
<organism evidence="9 10">
    <name type="scientific">Candidatus Daviesbacteria bacterium RIFCSPHIGHO2_02_FULL_43_12</name>
    <dbReference type="NCBI Taxonomy" id="1797776"/>
    <lineage>
        <taxon>Bacteria</taxon>
        <taxon>Candidatus Daviesiibacteriota</taxon>
    </lineage>
</organism>
<proteinExistence type="inferred from homology"/>
<keyword evidence="4 7" id="KW-0805">Transcription regulation</keyword>
<keyword evidence="2 7" id="KW-0963">Cytoplasm</keyword>
<evidence type="ECO:0000313" key="9">
    <source>
        <dbReference type="EMBL" id="OGE41281.1"/>
    </source>
</evidence>
<keyword evidence="5 7" id="KW-0238">DNA-binding</keyword>
<dbReference type="HAMAP" id="MF_01008">
    <property type="entry name" value="MraZ"/>
    <property type="match status" value="1"/>
</dbReference>
<accession>A0A1F5KKY5</accession>
<evidence type="ECO:0000256" key="2">
    <source>
        <dbReference type="ARBA" id="ARBA00022490"/>
    </source>
</evidence>
<evidence type="ECO:0000256" key="5">
    <source>
        <dbReference type="ARBA" id="ARBA00023125"/>
    </source>
</evidence>
<dbReference type="InterPro" id="IPR037914">
    <property type="entry name" value="SpoVT-AbrB_sf"/>
</dbReference>
<evidence type="ECO:0000256" key="3">
    <source>
        <dbReference type="ARBA" id="ARBA00022737"/>
    </source>
</evidence>
<reference evidence="9 10" key="1">
    <citation type="journal article" date="2016" name="Nat. Commun.">
        <title>Thousands of microbial genomes shed light on interconnected biogeochemical processes in an aquifer system.</title>
        <authorList>
            <person name="Anantharaman K."/>
            <person name="Brown C.T."/>
            <person name="Hug L.A."/>
            <person name="Sharon I."/>
            <person name="Castelle C.J."/>
            <person name="Probst A.J."/>
            <person name="Thomas B.C."/>
            <person name="Singh A."/>
            <person name="Wilkins M.J."/>
            <person name="Karaoz U."/>
            <person name="Brodie E.L."/>
            <person name="Williams K.H."/>
            <person name="Hubbard S.S."/>
            <person name="Banfield J.F."/>
        </authorList>
    </citation>
    <scope>NUCLEOTIDE SEQUENCE [LARGE SCALE GENOMIC DNA]</scope>
</reference>
<dbReference type="EMBL" id="MFDD01000002">
    <property type="protein sequence ID" value="OGE41281.1"/>
    <property type="molecule type" value="Genomic_DNA"/>
</dbReference>
<dbReference type="GO" id="GO:0000976">
    <property type="term" value="F:transcription cis-regulatory region binding"/>
    <property type="evidence" value="ECO:0007669"/>
    <property type="project" value="TreeGrafter"/>
</dbReference>
<dbReference type="InterPro" id="IPR038619">
    <property type="entry name" value="MraZ_sf"/>
</dbReference>
<dbReference type="SUPFAM" id="SSF89447">
    <property type="entry name" value="AbrB/MazE/MraZ-like"/>
    <property type="match status" value="1"/>
</dbReference>
<comment type="subcellular location">
    <subcellularLocation>
        <location evidence="7">Cytoplasm</location>
        <location evidence="7">Nucleoid</location>
    </subcellularLocation>
</comment>